<sequence>MDICAAIASQPFELRVQATLGRCMETSKPRGGSDRGRPITAAFGSRSRSSCREPANLDGPTAARRVEPCPRTLDAGGLAAGLPFAHPLAAGDVGGNLIARRDGGRQRRRPAASSQQPATSNQHDVQRAAARAARCTTADAHALRLRRGRPRRRAAPVETQAIDAVGRAANSISCVLRCPYQYPYPSSVAMALGRSG</sequence>
<evidence type="ECO:0000256" key="1">
    <source>
        <dbReference type="SAM" id="MobiDB-lite"/>
    </source>
</evidence>
<feature type="region of interest" description="Disordered" evidence="1">
    <location>
        <begin position="25"/>
        <end position="64"/>
    </location>
</feature>
<organism evidence="2 3">
    <name type="scientific">Amniculicola lignicola CBS 123094</name>
    <dbReference type="NCBI Taxonomy" id="1392246"/>
    <lineage>
        <taxon>Eukaryota</taxon>
        <taxon>Fungi</taxon>
        <taxon>Dikarya</taxon>
        <taxon>Ascomycota</taxon>
        <taxon>Pezizomycotina</taxon>
        <taxon>Dothideomycetes</taxon>
        <taxon>Pleosporomycetidae</taxon>
        <taxon>Pleosporales</taxon>
        <taxon>Amniculicolaceae</taxon>
        <taxon>Amniculicola</taxon>
    </lineage>
</organism>
<evidence type="ECO:0000313" key="3">
    <source>
        <dbReference type="Proteomes" id="UP000799779"/>
    </source>
</evidence>
<evidence type="ECO:0000313" key="2">
    <source>
        <dbReference type="EMBL" id="KAF2002781.1"/>
    </source>
</evidence>
<name>A0A6A5WRG7_9PLEO</name>
<gene>
    <name evidence="2" type="ORF">P154DRAFT_573602</name>
</gene>
<protein>
    <submittedName>
        <fullName evidence="2">Uncharacterized protein</fullName>
    </submittedName>
</protein>
<dbReference type="AlphaFoldDB" id="A0A6A5WRG7"/>
<feature type="region of interest" description="Disordered" evidence="1">
    <location>
        <begin position="96"/>
        <end position="127"/>
    </location>
</feature>
<reference evidence="2" key="1">
    <citation type="journal article" date="2020" name="Stud. Mycol.">
        <title>101 Dothideomycetes genomes: a test case for predicting lifestyles and emergence of pathogens.</title>
        <authorList>
            <person name="Haridas S."/>
            <person name="Albert R."/>
            <person name="Binder M."/>
            <person name="Bloem J."/>
            <person name="Labutti K."/>
            <person name="Salamov A."/>
            <person name="Andreopoulos B."/>
            <person name="Baker S."/>
            <person name="Barry K."/>
            <person name="Bills G."/>
            <person name="Bluhm B."/>
            <person name="Cannon C."/>
            <person name="Castanera R."/>
            <person name="Culley D."/>
            <person name="Daum C."/>
            <person name="Ezra D."/>
            <person name="Gonzalez J."/>
            <person name="Henrissat B."/>
            <person name="Kuo A."/>
            <person name="Liang C."/>
            <person name="Lipzen A."/>
            <person name="Lutzoni F."/>
            <person name="Magnuson J."/>
            <person name="Mondo S."/>
            <person name="Nolan M."/>
            <person name="Ohm R."/>
            <person name="Pangilinan J."/>
            <person name="Park H.-J."/>
            <person name="Ramirez L."/>
            <person name="Alfaro M."/>
            <person name="Sun H."/>
            <person name="Tritt A."/>
            <person name="Yoshinaga Y."/>
            <person name="Zwiers L.-H."/>
            <person name="Turgeon B."/>
            <person name="Goodwin S."/>
            <person name="Spatafora J."/>
            <person name="Crous P."/>
            <person name="Grigoriev I."/>
        </authorList>
    </citation>
    <scope>NUCLEOTIDE SEQUENCE</scope>
    <source>
        <strain evidence="2">CBS 123094</strain>
    </source>
</reference>
<keyword evidence="3" id="KW-1185">Reference proteome</keyword>
<proteinExistence type="predicted"/>
<dbReference type="EMBL" id="ML977575">
    <property type="protein sequence ID" value="KAF2002781.1"/>
    <property type="molecule type" value="Genomic_DNA"/>
</dbReference>
<accession>A0A6A5WRG7</accession>
<feature type="compositionally biased region" description="Basic and acidic residues" evidence="1">
    <location>
        <begin position="25"/>
        <end position="37"/>
    </location>
</feature>
<dbReference type="Proteomes" id="UP000799779">
    <property type="component" value="Unassembled WGS sequence"/>
</dbReference>